<proteinExistence type="predicted"/>
<dbReference type="AlphaFoldDB" id="A0A371DZ82"/>
<dbReference type="PANTHER" id="PTHR33621">
    <property type="entry name" value="ASPARTIC/GLUTAMIC ACID-RICH PROTEIN"/>
    <property type="match status" value="1"/>
</dbReference>
<evidence type="ECO:0000313" key="4">
    <source>
        <dbReference type="Proteomes" id="UP000257109"/>
    </source>
</evidence>
<comment type="caution">
    <text evidence="3">The sequence shown here is derived from an EMBL/GenBank/DDBJ whole genome shotgun (WGS) entry which is preliminary data.</text>
</comment>
<reference evidence="3" key="1">
    <citation type="submission" date="2018-05" db="EMBL/GenBank/DDBJ databases">
        <title>Draft genome of Mucuna pruriens seed.</title>
        <authorList>
            <person name="Nnadi N.E."/>
            <person name="Vos R."/>
            <person name="Hasami M.H."/>
            <person name="Devisetty U.K."/>
            <person name="Aguiy J.C."/>
        </authorList>
    </citation>
    <scope>NUCLEOTIDE SEQUENCE [LARGE SCALE GENOMIC DNA]</scope>
    <source>
        <strain evidence="3">JCA_2017</strain>
    </source>
</reference>
<dbReference type="Proteomes" id="UP000257109">
    <property type="component" value="Unassembled WGS sequence"/>
</dbReference>
<protein>
    <submittedName>
        <fullName evidence="3">Uncharacterized protein</fullName>
    </submittedName>
</protein>
<feature type="region of interest" description="Disordered" evidence="2">
    <location>
        <begin position="51"/>
        <end position="76"/>
    </location>
</feature>
<name>A0A371DZ82_MUCPR</name>
<evidence type="ECO:0000313" key="3">
    <source>
        <dbReference type="EMBL" id="RDX57826.1"/>
    </source>
</evidence>
<dbReference type="PANTHER" id="PTHR33621:SF2">
    <property type="entry name" value="RIBOSOMAL L1 DOMAIN-CONTAINING PROTEIN"/>
    <property type="match status" value="1"/>
</dbReference>
<feature type="coiled-coil region" evidence="1">
    <location>
        <begin position="766"/>
        <end position="800"/>
    </location>
</feature>
<dbReference type="EMBL" id="QJKJ01018152">
    <property type="protein sequence ID" value="RDX57826.1"/>
    <property type="molecule type" value="Genomic_DNA"/>
</dbReference>
<feature type="region of interest" description="Disordered" evidence="2">
    <location>
        <begin position="351"/>
        <end position="405"/>
    </location>
</feature>
<sequence length="821" mass="88678">MEFHTLSRKQLQTLCKKNKIPANTTNVAMADALAALDQVEGLDEFLNPIEGDAGTPNVHHYTAGRASTQRKATRKETEVSTVKRSVSVRVQRGSGAAEGEVEQENKDANALVTPAPAGSKRRTAAVSTRRKKEVEMVEEDGDENRVQGQPSDVPKTPAAAPIGRTRAAGRSICTTKIETLGRTSVQRAYSTRRSVRLLEKDLSKMSFIDAEDTGLVKIDDDISQDTEKGSLQTASTVVSEDTQELEVCSFENKIEYECQSHDSGSDVKLVSMTENDMVVEPHGSNEAGSSDSLELETENKECIGARQDNLLVEEASKDAIPDVTDQDIADVTVAVPDDVCVDVTDQEVAGSLPMPAECNMDDQVSNEGDAKEDNNNEPQEEAEPHDSNLKLEGSSDTCDESDDAGSEVLDVLEESRDCSELEMENLESIGVVTDILPCEASEDVLVEVTDQDTATSTVVLPDDVSDQDIAGSLPMSPVNVAPANIDDDQGIVTKGDGNQDMNNETEPLNLADGNYVADDEYYEHPLNVDEKSADENDLMTASEGVLELESISHSAAGEHQEEELKAKPEQLEAGTEKIDNAPGVTGTSSAILAVEKEASCENSVAVIGVCTESSANGKENMEVKNVTIESSLLDVEATFENLEAEAQAEESEERLAGEDIVLEVDNAFSSVLDGMCCPQIPLVHQQVSVESAESYLDSCPLDGEVSCKSNTQVDGDVISEDTVIPNQEPRVSPETVIEDSVHEQKSTDILVRSVVSGQLKENVISNELHDKSIRELKRMLKKLKLDAETSNCNIKEVEMKRTALKVLPQNRMTAGEAQIDG</sequence>
<keyword evidence="4" id="KW-1185">Reference proteome</keyword>
<evidence type="ECO:0000256" key="1">
    <source>
        <dbReference type="SAM" id="Coils"/>
    </source>
</evidence>
<organism evidence="3 4">
    <name type="scientific">Mucuna pruriens</name>
    <name type="common">Velvet bean</name>
    <name type="synonym">Dolichos pruriens</name>
    <dbReference type="NCBI Taxonomy" id="157652"/>
    <lineage>
        <taxon>Eukaryota</taxon>
        <taxon>Viridiplantae</taxon>
        <taxon>Streptophyta</taxon>
        <taxon>Embryophyta</taxon>
        <taxon>Tracheophyta</taxon>
        <taxon>Spermatophyta</taxon>
        <taxon>Magnoliopsida</taxon>
        <taxon>eudicotyledons</taxon>
        <taxon>Gunneridae</taxon>
        <taxon>Pentapetalae</taxon>
        <taxon>rosids</taxon>
        <taxon>fabids</taxon>
        <taxon>Fabales</taxon>
        <taxon>Fabaceae</taxon>
        <taxon>Papilionoideae</taxon>
        <taxon>50 kb inversion clade</taxon>
        <taxon>NPAAA clade</taxon>
        <taxon>indigoferoid/millettioid clade</taxon>
        <taxon>Phaseoleae</taxon>
        <taxon>Mucuna</taxon>
    </lineage>
</organism>
<accession>A0A371DZ82</accession>
<keyword evidence="1" id="KW-0175">Coiled coil</keyword>
<dbReference type="OrthoDB" id="1916794at2759"/>
<feature type="non-terminal residue" evidence="3">
    <location>
        <position position="1"/>
    </location>
</feature>
<feature type="region of interest" description="Disordered" evidence="2">
    <location>
        <begin position="137"/>
        <end position="160"/>
    </location>
</feature>
<gene>
    <name evidence="3" type="ORF">CR513_62905</name>
</gene>
<evidence type="ECO:0000256" key="2">
    <source>
        <dbReference type="SAM" id="MobiDB-lite"/>
    </source>
</evidence>